<evidence type="ECO:0000256" key="1">
    <source>
        <dbReference type="ARBA" id="ARBA00006987"/>
    </source>
</evidence>
<protein>
    <submittedName>
        <fullName evidence="3">Tripartite-type tricarboxylate transporter receptor subunit TctC</fullName>
    </submittedName>
</protein>
<gene>
    <name evidence="3" type="ORF">FHW18_002320</name>
</gene>
<dbReference type="AlphaFoldDB" id="A0A7Y9IU86"/>
<evidence type="ECO:0000313" key="3">
    <source>
        <dbReference type="EMBL" id="NYE83049.1"/>
    </source>
</evidence>
<name>A0A7Y9IU86_9BURK</name>
<dbReference type="PIRSF" id="PIRSF017082">
    <property type="entry name" value="YflP"/>
    <property type="match status" value="1"/>
</dbReference>
<keyword evidence="3" id="KW-0675">Receptor</keyword>
<reference evidence="3 4" key="1">
    <citation type="submission" date="2020-07" db="EMBL/GenBank/DDBJ databases">
        <title>Genomic Encyclopedia of Type Strains, Phase IV (KMG-V): Genome sequencing to study the core and pangenomes of soil and plant-associated prokaryotes.</title>
        <authorList>
            <person name="Whitman W."/>
        </authorList>
    </citation>
    <scope>NUCLEOTIDE SEQUENCE [LARGE SCALE GENOMIC DNA]</scope>
    <source>
        <strain evidence="3 4">SAS40</strain>
    </source>
</reference>
<dbReference type="SUPFAM" id="SSF53850">
    <property type="entry name" value="Periplasmic binding protein-like II"/>
    <property type="match status" value="1"/>
</dbReference>
<dbReference type="Gene3D" id="3.40.190.150">
    <property type="entry name" value="Bordetella uptake gene, domain 1"/>
    <property type="match status" value="1"/>
</dbReference>
<dbReference type="Pfam" id="PF03401">
    <property type="entry name" value="TctC"/>
    <property type="match status" value="1"/>
</dbReference>
<comment type="similarity">
    <text evidence="1">Belongs to the UPF0065 (bug) family.</text>
</comment>
<dbReference type="Gene3D" id="3.40.190.10">
    <property type="entry name" value="Periplasmic binding protein-like II"/>
    <property type="match status" value="1"/>
</dbReference>
<dbReference type="RefSeq" id="WP_179586407.1">
    <property type="nucleotide sequence ID" value="NZ_JACBYR010000001.1"/>
</dbReference>
<comment type="caution">
    <text evidence="3">The sequence shown here is derived from an EMBL/GenBank/DDBJ whole genome shotgun (WGS) entry which is preliminary data.</text>
</comment>
<feature type="chain" id="PRO_5031535966" evidence="2">
    <location>
        <begin position="23"/>
        <end position="317"/>
    </location>
</feature>
<accession>A0A7Y9IU86</accession>
<evidence type="ECO:0000256" key="2">
    <source>
        <dbReference type="SAM" id="SignalP"/>
    </source>
</evidence>
<dbReference type="PANTHER" id="PTHR42928">
    <property type="entry name" value="TRICARBOXYLATE-BINDING PROTEIN"/>
    <property type="match status" value="1"/>
</dbReference>
<sequence length="317" mass="32922">MTPLRHVVIAAALACIATGASAQDFKQPIKVIVPFAAGGATDQLARLLAPRLGNVLGTTVTVENRAGASGQVGTAAVKSAAPDGSTLLLAPDHATVVVPLISPTAGYHAIRDFVPLGQIARYQWALSVPASSPARNLAGYVDLLRAKPQDANYGIPLKGGVPEIIGTVIERKAGVPLQATPYSGSAAVLPPLAAGEISAGVTGEPEALALSREGKIRIIAVSGGARSPVLPDVPTFEEAGFPGVNVNSFHAFYAPKALPPAMADTFNAALRTVLKDEEVKRKIKDMPLVLDPTDLEGAKRELAKSQDFWDKATQPKK</sequence>
<evidence type="ECO:0000313" key="4">
    <source>
        <dbReference type="Proteomes" id="UP000542125"/>
    </source>
</evidence>
<organism evidence="3 4">
    <name type="scientific">Pigmentiphaga litoralis</name>
    <dbReference type="NCBI Taxonomy" id="516702"/>
    <lineage>
        <taxon>Bacteria</taxon>
        <taxon>Pseudomonadati</taxon>
        <taxon>Pseudomonadota</taxon>
        <taxon>Betaproteobacteria</taxon>
        <taxon>Burkholderiales</taxon>
        <taxon>Alcaligenaceae</taxon>
        <taxon>Pigmentiphaga</taxon>
    </lineage>
</organism>
<dbReference type="PANTHER" id="PTHR42928:SF5">
    <property type="entry name" value="BLR1237 PROTEIN"/>
    <property type="match status" value="1"/>
</dbReference>
<keyword evidence="2" id="KW-0732">Signal</keyword>
<feature type="signal peptide" evidence="2">
    <location>
        <begin position="1"/>
        <end position="22"/>
    </location>
</feature>
<dbReference type="EMBL" id="JACBYR010000001">
    <property type="protein sequence ID" value="NYE83049.1"/>
    <property type="molecule type" value="Genomic_DNA"/>
</dbReference>
<dbReference type="Proteomes" id="UP000542125">
    <property type="component" value="Unassembled WGS sequence"/>
</dbReference>
<keyword evidence="4" id="KW-1185">Reference proteome</keyword>
<dbReference type="InterPro" id="IPR005064">
    <property type="entry name" value="BUG"/>
</dbReference>
<proteinExistence type="inferred from homology"/>
<dbReference type="InterPro" id="IPR042100">
    <property type="entry name" value="Bug_dom1"/>
</dbReference>